<sequence length="609" mass="67395">MSVFLRPLFRRAEKKFLGNLPFLLATHTPPYQERTLDACLDGLKSGTTRLNISLPNYHGKSIFIVNLLSRMPSPALNSSATRSLVIVDSTTAMERLAVHFAVLSPSSTIGLEDGNDNKCRGTCNIVIATSGTLRSKARLGKFDLSKLKAVIIDVDPEALDDRLLSHFQPELKRRRSKKTKPQIPPHQIAIIGLSPSDLPHIANEASGSIYQCTMHPHSMLEEMQEQWSCEPRFISIVAEMDLRRVPEDHETADFRATSLAVAINKPTVNTSIVEAWSDHAATRKSTVVFCLDATHAEALACAYETRGFAARWISPETPVETLNDIIADFKSGVLRVLITCDILFQDADIPNIDCVVIARPTLSRNTFAQMIRYGMQCSPDTGKENCLVMDLVDSAPRKPGIICTATMFGLDPTEVAIKDESAESLKELARKVMSIPPKVPPYETSDNPFSLVDGATGDPRLAELSENAWVACGDDHYSLRCFEMGTVTIYPVNTDKASAIRDCEEYVTKEITVAGERVGSAIPRSAEWRTEPATPTQKNAIFKSLVKWSELYDPFALIAGVETVFDMTRGEASNIITRLKAGAMRRYERKRRAAILQDESTQGQDCRML</sequence>
<evidence type="ECO:0000259" key="1">
    <source>
        <dbReference type="Pfam" id="PF00271"/>
    </source>
</evidence>
<dbReference type="GO" id="GO:0036121">
    <property type="term" value="F:double-stranded DNA helicase activity"/>
    <property type="evidence" value="ECO:0007669"/>
    <property type="project" value="TreeGrafter"/>
</dbReference>
<dbReference type="GO" id="GO:0000403">
    <property type="term" value="F:Y-form DNA binding"/>
    <property type="evidence" value="ECO:0007669"/>
    <property type="project" value="TreeGrafter"/>
</dbReference>
<comment type="caution">
    <text evidence="2">The sequence shown here is derived from an EMBL/GenBank/DDBJ whole genome shotgun (WGS) entry which is preliminary data.</text>
</comment>
<feature type="domain" description="Helicase C-terminal" evidence="1">
    <location>
        <begin position="280"/>
        <end position="371"/>
    </location>
</feature>
<keyword evidence="3" id="KW-1185">Reference proteome</keyword>
<dbReference type="Proteomes" id="UP000076154">
    <property type="component" value="Unassembled WGS sequence"/>
</dbReference>
<evidence type="ECO:0000313" key="3">
    <source>
        <dbReference type="Proteomes" id="UP000076154"/>
    </source>
</evidence>
<dbReference type="OrthoDB" id="270584at2759"/>
<keyword evidence="2" id="KW-0378">Hydrolase</keyword>
<dbReference type="AlphaFoldDB" id="A0A369JHS7"/>
<dbReference type="GO" id="GO:0070125">
    <property type="term" value="P:mitochondrial translational elongation"/>
    <property type="evidence" value="ECO:0007669"/>
    <property type="project" value="TreeGrafter"/>
</dbReference>
<dbReference type="FunCoup" id="A0A369JHS7">
    <property type="interactions" value="9"/>
</dbReference>
<reference evidence="2" key="1">
    <citation type="submission" date="2018-04" db="EMBL/GenBank/DDBJ databases">
        <title>Whole genome sequencing of Hypsizygus marmoreus.</title>
        <authorList>
            <person name="Choi I.-G."/>
            <person name="Min B."/>
            <person name="Kim J.-G."/>
            <person name="Kim S."/>
            <person name="Oh Y.-L."/>
            <person name="Kong W.-S."/>
            <person name="Park H."/>
            <person name="Jeong J."/>
            <person name="Song E.-S."/>
        </authorList>
    </citation>
    <scope>NUCLEOTIDE SEQUENCE [LARGE SCALE GENOMIC DNA]</scope>
    <source>
        <strain evidence="2">51987-8</strain>
    </source>
</reference>
<dbReference type="InterPro" id="IPR050742">
    <property type="entry name" value="Helicase_Restrict-Modif_Enz"/>
</dbReference>
<dbReference type="Pfam" id="PF00271">
    <property type="entry name" value="Helicase_C"/>
    <property type="match status" value="1"/>
</dbReference>
<dbReference type="STRING" id="39966.A0A369JHS7"/>
<gene>
    <name evidence="2" type="primary">irc3_1</name>
    <name evidence="2" type="ORF">Hypma_012781</name>
</gene>
<evidence type="ECO:0000313" key="2">
    <source>
        <dbReference type="EMBL" id="RDB19955.1"/>
    </source>
</evidence>
<dbReference type="SUPFAM" id="SSF52540">
    <property type="entry name" value="P-loop containing nucleoside triphosphate hydrolases"/>
    <property type="match status" value="1"/>
</dbReference>
<accession>A0A369JHS7</accession>
<proteinExistence type="predicted"/>
<dbReference type="GO" id="GO:0032042">
    <property type="term" value="P:mitochondrial DNA metabolic process"/>
    <property type="evidence" value="ECO:0007669"/>
    <property type="project" value="TreeGrafter"/>
</dbReference>
<dbReference type="EMBL" id="LUEZ02000071">
    <property type="protein sequence ID" value="RDB19955.1"/>
    <property type="molecule type" value="Genomic_DNA"/>
</dbReference>
<dbReference type="Gene3D" id="3.40.50.300">
    <property type="entry name" value="P-loop containing nucleotide triphosphate hydrolases"/>
    <property type="match status" value="2"/>
</dbReference>
<keyword evidence="2" id="KW-0067">ATP-binding</keyword>
<protein>
    <submittedName>
        <fullName evidence="2">Mitochondrial ATP-dependent helicase irc3</fullName>
    </submittedName>
</protein>
<dbReference type="PANTHER" id="PTHR47396">
    <property type="entry name" value="TYPE I RESTRICTION ENZYME ECOKI R PROTEIN"/>
    <property type="match status" value="1"/>
</dbReference>
<dbReference type="InParanoid" id="A0A369JHS7"/>
<dbReference type="PANTHER" id="PTHR47396:SF1">
    <property type="entry name" value="ATP-DEPENDENT HELICASE IRC3-RELATED"/>
    <property type="match status" value="1"/>
</dbReference>
<keyword evidence="2" id="KW-0547">Nucleotide-binding</keyword>
<dbReference type="InterPro" id="IPR001650">
    <property type="entry name" value="Helicase_C-like"/>
</dbReference>
<dbReference type="InterPro" id="IPR027417">
    <property type="entry name" value="P-loop_NTPase"/>
</dbReference>
<dbReference type="GO" id="GO:0061749">
    <property type="term" value="F:forked DNA-dependent helicase activity"/>
    <property type="evidence" value="ECO:0007669"/>
    <property type="project" value="TreeGrafter"/>
</dbReference>
<name>A0A369JHS7_HYPMA</name>
<dbReference type="GO" id="GO:0005759">
    <property type="term" value="C:mitochondrial matrix"/>
    <property type="evidence" value="ECO:0007669"/>
    <property type="project" value="TreeGrafter"/>
</dbReference>
<keyword evidence="2" id="KW-0347">Helicase</keyword>
<organism evidence="2 3">
    <name type="scientific">Hypsizygus marmoreus</name>
    <name type="common">White beech mushroom</name>
    <name type="synonym">Agaricus marmoreus</name>
    <dbReference type="NCBI Taxonomy" id="39966"/>
    <lineage>
        <taxon>Eukaryota</taxon>
        <taxon>Fungi</taxon>
        <taxon>Dikarya</taxon>
        <taxon>Basidiomycota</taxon>
        <taxon>Agaricomycotina</taxon>
        <taxon>Agaricomycetes</taxon>
        <taxon>Agaricomycetidae</taxon>
        <taxon>Agaricales</taxon>
        <taxon>Tricholomatineae</taxon>
        <taxon>Lyophyllaceae</taxon>
        <taxon>Hypsizygus</taxon>
    </lineage>
</organism>